<dbReference type="AlphaFoldDB" id="E2N701"/>
<keyword evidence="2" id="KW-0472">Membrane</keyword>
<sequence>MNEILITTVISSICTGGITWLFTLKYTRKQAEADAMLSVQNVYQQIIEDLKTDRVELKENIKELALKVSENEREIKAMKPNLCGRKACTQRIPIN</sequence>
<accession>E2N701</accession>
<evidence type="ECO:0000313" key="3">
    <source>
        <dbReference type="EMBL" id="EEF92337.1"/>
    </source>
</evidence>
<reference evidence="3 4" key="1">
    <citation type="submission" date="2008-12" db="EMBL/GenBank/DDBJ databases">
        <authorList>
            <person name="Fulton L."/>
            <person name="Clifton S."/>
            <person name="Fulton B."/>
            <person name="Xu J."/>
            <person name="Minx P."/>
            <person name="Pepin K.H."/>
            <person name="Johnson M."/>
            <person name="Bhonagiri V."/>
            <person name="Nash W.E."/>
            <person name="Mardis E.R."/>
            <person name="Wilson R.K."/>
        </authorList>
    </citation>
    <scope>NUCLEOTIDE SEQUENCE [LARGE SCALE GENOMIC DNA]</scope>
    <source>
        <strain evidence="3 4">DSM 14838</strain>
    </source>
</reference>
<feature type="transmembrane region" description="Helical" evidence="2">
    <location>
        <begin position="6"/>
        <end position="24"/>
    </location>
</feature>
<keyword evidence="1" id="KW-0175">Coiled coil</keyword>
<evidence type="ECO:0000256" key="2">
    <source>
        <dbReference type="SAM" id="Phobius"/>
    </source>
</evidence>
<evidence type="ECO:0000313" key="4">
    <source>
        <dbReference type="Proteomes" id="UP000003711"/>
    </source>
</evidence>
<dbReference type="Proteomes" id="UP000003711">
    <property type="component" value="Unassembled WGS sequence"/>
</dbReference>
<dbReference type="HOGENOM" id="CLU_151142_0_0_10"/>
<proteinExistence type="predicted"/>
<dbReference type="RefSeq" id="WP_002562735.1">
    <property type="nucleotide sequence ID" value="NZ_EQ973486.1"/>
</dbReference>
<dbReference type="EMBL" id="ACCH01000002">
    <property type="protein sequence ID" value="EEF92337.1"/>
    <property type="molecule type" value="Genomic_DNA"/>
</dbReference>
<gene>
    <name evidence="3" type="ORF">BACCELL_00043</name>
</gene>
<name>E2N701_9BACE</name>
<reference evidence="3 4" key="2">
    <citation type="submission" date="2009-01" db="EMBL/GenBank/DDBJ databases">
        <title>Draft genome sequence of Bacteroides cellulosilyticus (DSM 14838).</title>
        <authorList>
            <person name="Sudarsanam P."/>
            <person name="Ley R."/>
            <person name="Guruge J."/>
            <person name="Turnbaugh P.J."/>
            <person name="Mahowald M."/>
            <person name="Liep D."/>
            <person name="Gordon J."/>
        </authorList>
    </citation>
    <scope>NUCLEOTIDE SEQUENCE [LARGE SCALE GENOMIC DNA]</scope>
    <source>
        <strain evidence="3 4">DSM 14838</strain>
    </source>
</reference>
<keyword evidence="2" id="KW-1133">Transmembrane helix</keyword>
<feature type="coiled-coil region" evidence="1">
    <location>
        <begin position="40"/>
        <end position="74"/>
    </location>
</feature>
<organism evidence="3 4">
    <name type="scientific">Bacteroides cellulosilyticus DSM 14838</name>
    <dbReference type="NCBI Taxonomy" id="537012"/>
    <lineage>
        <taxon>Bacteria</taxon>
        <taxon>Pseudomonadati</taxon>
        <taxon>Bacteroidota</taxon>
        <taxon>Bacteroidia</taxon>
        <taxon>Bacteroidales</taxon>
        <taxon>Bacteroidaceae</taxon>
        <taxon>Bacteroides</taxon>
    </lineage>
</organism>
<evidence type="ECO:0000256" key="1">
    <source>
        <dbReference type="SAM" id="Coils"/>
    </source>
</evidence>
<keyword evidence="2" id="KW-0812">Transmembrane</keyword>
<comment type="caution">
    <text evidence="3">The sequence shown here is derived from an EMBL/GenBank/DDBJ whole genome shotgun (WGS) entry which is preliminary data.</text>
</comment>
<protein>
    <submittedName>
        <fullName evidence="3">Uncharacterized protein</fullName>
    </submittedName>
</protein>